<dbReference type="GO" id="GO:0016020">
    <property type="term" value="C:membrane"/>
    <property type="evidence" value="ECO:0007669"/>
    <property type="project" value="TreeGrafter"/>
</dbReference>
<dbReference type="GO" id="GO:0005829">
    <property type="term" value="C:cytosol"/>
    <property type="evidence" value="ECO:0007669"/>
    <property type="project" value="TreeGrafter"/>
</dbReference>
<dbReference type="GO" id="GO:0003755">
    <property type="term" value="F:peptidyl-prolyl cis-trans isomerase activity"/>
    <property type="evidence" value="ECO:0007669"/>
    <property type="project" value="UniProtKB-KW"/>
</dbReference>
<keyword evidence="2 4" id="KW-0802">TPR repeat</keyword>
<evidence type="ECO:0000313" key="12">
    <source>
        <dbReference type="EMBL" id="JAP99487.1"/>
    </source>
</evidence>
<keyword evidence="6" id="KW-0472">Membrane</keyword>
<evidence type="ECO:0000256" key="1">
    <source>
        <dbReference type="ARBA" id="ARBA00022737"/>
    </source>
</evidence>
<dbReference type="Pfam" id="PF13181">
    <property type="entry name" value="TPR_8"/>
    <property type="match status" value="1"/>
</dbReference>
<feature type="region of interest" description="Disordered" evidence="5">
    <location>
        <begin position="1"/>
        <end position="84"/>
    </location>
</feature>
<feature type="region of interest" description="Disordered" evidence="5">
    <location>
        <begin position="361"/>
        <end position="383"/>
    </location>
</feature>
<feature type="domain" description="PPIase FKBP-type" evidence="7">
    <location>
        <begin position="119"/>
        <end position="204"/>
    </location>
</feature>
<keyword evidence="3" id="KW-0697">Rotamase</keyword>
<feature type="compositionally biased region" description="Basic and acidic residues" evidence="5">
    <location>
        <begin position="53"/>
        <end position="63"/>
    </location>
</feature>
<dbReference type="Gene3D" id="1.25.40.10">
    <property type="entry name" value="Tetratricopeptide repeat domain"/>
    <property type="match status" value="1"/>
</dbReference>
<dbReference type="EMBL" id="GBHO01009736">
    <property type="protein sequence ID" value="JAG33868.1"/>
    <property type="molecule type" value="Transcribed_RNA"/>
</dbReference>
<dbReference type="GO" id="GO:0043066">
    <property type="term" value="P:negative regulation of apoptotic process"/>
    <property type="evidence" value="ECO:0007669"/>
    <property type="project" value="TreeGrafter"/>
</dbReference>
<dbReference type="GO" id="GO:0012505">
    <property type="term" value="C:endomembrane system"/>
    <property type="evidence" value="ECO:0007669"/>
    <property type="project" value="TreeGrafter"/>
</dbReference>
<keyword evidence="6" id="KW-1133">Transmembrane helix</keyword>
<keyword evidence="3 10" id="KW-0413">Isomerase</keyword>
<reference evidence="12" key="3">
    <citation type="journal article" date="2016" name="Gigascience">
        <title>De novo construction of an expanded transcriptome assembly for the western tarnished plant bug, Lygus hesperus.</title>
        <authorList>
            <person name="Tassone E.E."/>
            <person name="Geib S.M."/>
            <person name="Hall B."/>
            <person name="Fabrick J.A."/>
            <person name="Brent C.S."/>
            <person name="Hull J.J."/>
        </authorList>
    </citation>
    <scope>NUCLEOTIDE SEQUENCE</scope>
</reference>
<accession>A0A0A9YRZ0</accession>
<evidence type="ECO:0000313" key="8">
    <source>
        <dbReference type="EMBL" id="JAG18335.1"/>
    </source>
</evidence>
<dbReference type="SUPFAM" id="SSF54534">
    <property type="entry name" value="FKBP-like"/>
    <property type="match status" value="1"/>
</dbReference>
<evidence type="ECO:0000259" key="7">
    <source>
        <dbReference type="PROSITE" id="PS50059"/>
    </source>
</evidence>
<organism evidence="10">
    <name type="scientific">Lygus hesperus</name>
    <name type="common">Western plant bug</name>
    <dbReference type="NCBI Taxonomy" id="30085"/>
    <lineage>
        <taxon>Eukaryota</taxon>
        <taxon>Metazoa</taxon>
        <taxon>Ecdysozoa</taxon>
        <taxon>Arthropoda</taxon>
        <taxon>Hexapoda</taxon>
        <taxon>Insecta</taxon>
        <taxon>Pterygota</taxon>
        <taxon>Neoptera</taxon>
        <taxon>Paraneoptera</taxon>
        <taxon>Hemiptera</taxon>
        <taxon>Heteroptera</taxon>
        <taxon>Panheteroptera</taxon>
        <taxon>Cimicomorpha</taxon>
        <taxon>Miridae</taxon>
        <taxon>Mirini</taxon>
        <taxon>Lygus</taxon>
    </lineage>
</organism>
<dbReference type="GO" id="GO:0044183">
    <property type="term" value="F:protein folding chaperone"/>
    <property type="evidence" value="ECO:0007669"/>
    <property type="project" value="TreeGrafter"/>
</dbReference>
<dbReference type="InterPro" id="IPR011990">
    <property type="entry name" value="TPR-like_helical_dom_sf"/>
</dbReference>
<dbReference type="SMART" id="SM00028">
    <property type="entry name" value="TPR"/>
    <property type="match status" value="3"/>
</dbReference>
<dbReference type="PROSITE" id="PS50293">
    <property type="entry name" value="TPR_REGION"/>
    <property type="match status" value="1"/>
</dbReference>
<feature type="compositionally biased region" description="Basic and acidic residues" evidence="5">
    <location>
        <begin position="10"/>
        <end position="33"/>
    </location>
</feature>
<dbReference type="InterPro" id="IPR001179">
    <property type="entry name" value="PPIase_FKBP_dom"/>
</dbReference>
<sequence length="414" mass="46209">MEFLPGTTDETERNGSAKADSKSFIDEESRAEESLLSAPGKTGAEVGEPTSALDDKVDDKSRDDADEGVAAEGDAGVVDKEADKEEEAEVDEWMDILGSGHLKKRVLKAGEKDWRPQKSDVLKVKYVGRLEETGKIVDEVEEAEINLGDNEVIHGLDFALSLMDKGEEAEVIVKSRFAFGDMGREPDVPSGATLVYTITLLDINPEPLIATINLNDRLTIGLRKKERGNWWYTRDEYTLAINCYRRALEYFDDTEFPSPPSEDELKLLLDERLKTYNNLGASQIKIQGYDAALISFGHVLAAQPNNVKALFRKSTILKEKGELQEAISVMQKALSIEPDNRRLQNDLQNLLAAQRRDNTKQRDLYKKMMGTSTDADKKKTSPKSSSRNAVRWLVFASTFVVAMASFVAVRYAKM</sequence>
<dbReference type="Pfam" id="PF00254">
    <property type="entry name" value="FKBP_C"/>
    <property type="match status" value="1"/>
</dbReference>
<evidence type="ECO:0000256" key="2">
    <source>
        <dbReference type="ARBA" id="ARBA00022803"/>
    </source>
</evidence>
<dbReference type="GO" id="GO:0005740">
    <property type="term" value="C:mitochondrial envelope"/>
    <property type="evidence" value="ECO:0007669"/>
    <property type="project" value="TreeGrafter"/>
</dbReference>
<keyword evidence="6" id="KW-0812">Transmembrane</keyword>
<dbReference type="EMBL" id="GBHO01025269">
    <property type="protein sequence ID" value="JAG18335.1"/>
    <property type="molecule type" value="Transcribed_RNA"/>
</dbReference>
<dbReference type="EMBL" id="GBHO01009735">
    <property type="protein sequence ID" value="JAG33869.1"/>
    <property type="molecule type" value="Transcribed_RNA"/>
</dbReference>
<dbReference type="PROSITE" id="PS50059">
    <property type="entry name" value="FKBP_PPIASE"/>
    <property type="match status" value="1"/>
</dbReference>
<dbReference type="EMBL" id="GBHO01012453">
    <property type="protein sequence ID" value="JAG31151.1"/>
    <property type="molecule type" value="Transcribed_RNA"/>
</dbReference>
<protein>
    <recommendedName>
        <fullName evidence="3">peptidylprolyl isomerase</fullName>
        <ecNumber evidence="3">5.2.1.8</ecNumber>
    </recommendedName>
</protein>
<evidence type="ECO:0000313" key="9">
    <source>
        <dbReference type="EMBL" id="JAG31151.1"/>
    </source>
</evidence>
<dbReference type="PROSITE" id="PS50005">
    <property type="entry name" value="TPR"/>
    <property type="match status" value="2"/>
</dbReference>
<name>A0A0A9YRZ0_LYGHE</name>
<feature type="repeat" description="TPR" evidence="4">
    <location>
        <begin position="307"/>
        <end position="340"/>
    </location>
</feature>
<evidence type="ECO:0000256" key="6">
    <source>
        <dbReference type="SAM" id="Phobius"/>
    </source>
</evidence>
<dbReference type="EMBL" id="GDHC01011628">
    <property type="protein sequence ID" value="JAQ07001.1"/>
    <property type="molecule type" value="Transcribed_RNA"/>
</dbReference>
<dbReference type="InterPro" id="IPR019734">
    <property type="entry name" value="TPR_rpt"/>
</dbReference>
<dbReference type="EMBL" id="GDHC01019141">
    <property type="protein sequence ID" value="JAP99487.1"/>
    <property type="molecule type" value="Transcribed_RNA"/>
</dbReference>
<keyword evidence="1" id="KW-0677">Repeat</keyword>
<reference evidence="10" key="2">
    <citation type="submission" date="2014-07" db="EMBL/GenBank/DDBJ databases">
        <authorList>
            <person name="Hull J."/>
        </authorList>
    </citation>
    <scope>NUCLEOTIDE SEQUENCE</scope>
</reference>
<evidence type="ECO:0000256" key="3">
    <source>
        <dbReference type="PROSITE-ProRule" id="PRU00277"/>
    </source>
</evidence>
<evidence type="ECO:0000256" key="4">
    <source>
        <dbReference type="PROSITE-ProRule" id="PRU00339"/>
    </source>
</evidence>
<dbReference type="EC" id="5.2.1.8" evidence="3"/>
<dbReference type="InterPro" id="IPR050754">
    <property type="entry name" value="FKBP4/5/8-like"/>
</dbReference>
<dbReference type="SUPFAM" id="SSF48452">
    <property type="entry name" value="TPR-like"/>
    <property type="match status" value="1"/>
</dbReference>
<feature type="repeat" description="TPR" evidence="4">
    <location>
        <begin position="273"/>
        <end position="306"/>
    </location>
</feature>
<evidence type="ECO:0000313" key="10">
    <source>
        <dbReference type="EMBL" id="JAG33868.1"/>
    </source>
</evidence>
<dbReference type="PANTHER" id="PTHR46512:SF1">
    <property type="entry name" value="PEPTIDYLPROLYL ISOMERASE"/>
    <property type="match status" value="1"/>
</dbReference>
<reference evidence="10" key="1">
    <citation type="journal article" date="2014" name="PLoS ONE">
        <title>Transcriptome-Based Identification of ABC Transporters in the Western Tarnished Plant Bug Lygus hesperus.</title>
        <authorList>
            <person name="Hull J.J."/>
            <person name="Chaney K."/>
            <person name="Geib S.M."/>
            <person name="Fabrick J.A."/>
            <person name="Brent C.S."/>
            <person name="Walsh D."/>
            <person name="Lavine L.C."/>
        </authorList>
    </citation>
    <scope>NUCLEOTIDE SEQUENCE</scope>
</reference>
<dbReference type="InterPro" id="IPR046357">
    <property type="entry name" value="PPIase_dom_sf"/>
</dbReference>
<feature type="transmembrane region" description="Helical" evidence="6">
    <location>
        <begin position="389"/>
        <end position="409"/>
    </location>
</feature>
<proteinExistence type="predicted"/>
<dbReference type="Gene3D" id="3.10.50.40">
    <property type="match status" value="1"/>
</dbReference>
<evidence type="ECO:0000313" key="11">
    <source>
        <dbReference type="EMBL" id="JAG33869.1"/>
    </source>
</evidence>
<dbReference type="PANTHER" id="PTHR46512">
    <property type="entry name" value="PEPTIDYLPROLYL ISOMERASE"/>
    <property type="match status" value="1"/>
</dbReference>
<dbReference type="AlphaFoldDB" id="A0A0A9YRZ0"/>
<comment type="catalytic activity">
    <reaction evidence="3">
        <text>[protein]-peptidylproline (omega=180) = [protein]-peptidylproline (omega=0)</text>
        <dbReference type="Rhea" id="RHEA:16237"/>
        <dbReference type="Rhea" id="RHEA-COMP:10747"/>
        <dbReference type="Rhea" id="RHEA-COMP:10748"/>
        <dbReference type="ChEBI" id="CHEBI:83833"/>
        <dbReference type="ChEBI" id="CHEBI:83834"/>
        <dbReference type="EC" id="5.2.1.8"/>
    </reaction>
</comment>
<gene>
    <name evidence="10" type="primary">FKBP8_0</name>
    <name evidence="9" type="synonym">FKBP8_1</name>
    <name evidence="8" type="synonym">FKBP8_2</name>
    <name evidence="11" type="synonym">FKBP8_3</name>
    <name evidence="9" type="ORF">CM83_93637</name>
    <name evidence="11" type="ORF">CM83_93638</name>
    <name evidence="10" type="ORF">CM83_93639</name>
    <name evidence="8" type="ORF">CM83_93640</name>
    <name evidence="12" type="ORF">g.76584</name>
    <name evidence="13" type="ORF">g.76586</name>
</gene>
<evidence type="ECO:0000313" key="13">
    <source>
        <dbReference type="EMBL" id="JAQ07001.1"/>
    </source>
</evidence>
<evidence type="ECO:0000256" key="5">
    <source>
        <dbReference type="SAM" id="MobiDB-lite"/>
    </source>
</evidence>